<keyword evidence="1" id="KW-0479">Metal-binding</keyword>
<dbReference type="PROSITE" id="PS50048">
    <property type="entry name" value="ZN2_CY6_FUNGAL_2"/>
    <property type="match status" value="1"/>
</dbReference>
<evidence type="ECO:0000256" key="3">
    <source>
        <dbReference type="ARBA" id="ARBA00023015"/>
    </source>
</evidence>
<dbReference type="AlphaFoldDB" id="A0A8H7WG77"/>
<dbReference type="PANTHER" id="PTHR36206:SF4">
    <property type="entry name" value="HYPOTHETICAL CONSERVED PROTEIN (EUROFUNG)-RELATED"/>
    <property type="match status" value="1"/>
</dbReference>
<keyword evidence="3" id="KW-0805">Transcription regulation</keyword>
<accession>A0A8H7WG77</accession>
<evidence type="ECO:0000256" key="2">
    <source>
        <dbReference type="ARBA" id="ARBA00022833"/>
    </source>
</evidence>
<sequence>MAADEEKGLKGRAGKPKVRTGCKTCKRRKVKCDEGKPGCLRCLKFGTECEGYRPKRSDQLTKATKSTTAHRERLLLPNDSQLIIRRASEPIPRPSRSLATPQLRGGLEDQQYLRIKNIEGDNGLLGLGEEDFHFTPWDHRPSISSDTEPTIQQLKDSIAALSRAKNSERSGDSSGLAAAHFNYAFRQYGRALEGIREIASSTEIHPTKLLLHSSVLIFIFESIQGNSMTAITHLKSAYSALVTRDPSLKDFALAKIIESINEQSSLNEIFLQLKNLQIQSPGLPTLSSGAVPSSFG</sequence>
<dbReference type="GO" id="GO:0000981">
    <property type="term" value="F:DNA-binding transcription factor activity, RNA polymerase II-specific"/>
    <property type="evidence" value="ECO:0007669"/>
    <property type="project" value="InterPro"/>
</dbReference>
<keyword evidence="5" id="KW-0804">Transcription</keyword>
<dbReference type="GO" id="GO:0008270">
    <property type="term" value="F:zinc ion binding"/>
    <property type="evidence" value="ECO:0007669"/>
    <property type="project" value="InterPro"/>
</dbReference>
<dbReference type="PRINTS" id="PR00755">
    <property type="entry name" value="AFLATOXINBRP"/>
</dbReference>
<dbReference type="GO" id="GO:0003677">
    <property type="term" value="F:DNA binding"/>
    <property type="evidence" value="ECO:0007669"/>
    <property type="project" value="UniProtKB-KW"/>
</dbReference>
<protein>
    <recommendedName>
        <fullName evidence="7">Zn(2)-C6 fungal-type domain-containing protein</fullName>
    </recommendedName>
</protein>
<dbReference type="CDD" id="cd00067">
    <property type="entry name" value="GAL4"/>
    <property type="match status" value="1"/>
</dbReference>
<dbReference type="Gene3D" id="4.10.240.10">
    <property type="entry name" value="Zn(2)-C6 fungal-type DNA-binding domain"/>
    <property type="match status" value="1"/>
</dbReference>
<keyword evidence="9" id="KW-1185">Reference proteome</keyword>
<evidence type="ECO:0000256" key="1">
    <source>
        <dbReference type="ARBA" id="ARBA00022723"/>
    </source>
</evidence>
<reference evidence="8" key="1">
    <citation type="submission" date="2021-02" db="EMBL/GenBank/DDBJ databases">
        <title>Genome sequence Cadophora malorum strain M34.</title>
        <authorList>
            <person name="Stefanovic E."/>
            <person name="Vu D."/>
            <person name="Scully C."/>
            <person name="Dijksterhuis J."/>
            <person name="Roader J."/>
            <person name="Houbraken J."/>
        </authorList>
    </citation>
    <scope>NUCLEOTIDE SEQUENCE</scope>
    <source>
        <strain evidence="8">M34</strain>
    </source>
</reference>
<keyword evidence="6" id="KW-0539">Nucleus</keyword>
<organism evidence="8 9">
    <name type="scientific">Cadophora malorum</name>
    <dbReference type="NCBI Taxonomy" id="108018"/>
    <lineage>
        <taxon>Eukaryota</taxon>
        <taxon>Fungi</taxon>
        <taxon>Dikarya</taxon>
        <taxon>Ascomycota</taxon>
        <taxon>Pezizomycotina</taxon>
        <taxon>Leotiomycetes</taxon>
        <taxon>Helotiales</taxon>
        <taxon>Ploettnerulaceae</taxon>
        <taxon>Cadophora</taxon>
    </lineage>
</organism>
<evidence type="ECO:0000256" key="6">
    <source>
        <dbReference type="ARBA" id="ARBA00023242"/>
    </source>
</evidence>
<dbReference type="EMBL" id="JAFJYH010000023">
    <property type="protein sequence ID" value="KAG4424225.1"/>
    <property type="molecule type" value="Genomic_DNA"/>
</dbReference>
<keyword evidence="2" id="KW-0862">Zinc</keyword>
<dbReference type="Pfam" id="PF00172">
    <property type="entry name" value="Zn_clus"/>
    <property type="match status" value="1"/>
</dbReference>
<name>A0A8H7WG77_9HELO</name>
<dbReference type="PANTHER" id="PTHR36206">
    <property type="entry name" value="ASPERCRYPTIN BIOSYNTHESIS CLUSTER-SPECIFIC TRANSCRIPTION REGULATOR ATNN-RELATED"/>
    <property type="match status" value="1"/>
</dbReference>
<dbReference type="InterPro" id="IPR052360">
    <property type="entry name" value="Transcr_Regulatory_Proteins"/>
</dbReference>
<proteinExistence type="predicted"/>
<keyword evidence="4" id="KW-0238">DNA-binding</keyword>
<evidence type="ECO:0000313" key="9">
    <source>
        <dbReference type="Proteomes" id="UP000664132"/>
    </source>
</evidence>
<dbReference type="OrthoDB" id="39175at2759"/>
<dbReference type="SUPFAM" id="SSF57701">
    <property type="entry name" value="Zn2/Cys6 DNA-binding domain"/>
    <property type="match status" value="1"/>
</dbReference>
<dbReference type="Proteomes" id="UP000664132">
    <property type="component" value="Unassembled WGS sequence"/>
</dbReference>
<feature type="domain" description="Zn(2)-C6 fungal-type" evidence="7">
    <location>
        <begin position="21"/>
        <end position="49"/>
    </location>
</feature>
<evidence type="ECO:0000313" key="8">
    <source>
        <dbReference type="EMBL" id="KAG4424225.1"/>
    </source>
</evidence>
<dbReference type="InterPro" id="IPR001138">
    <property type="entry name" value="Zn2Cys6_DnaBD"/>
</dbReference>
<dbReference type="PROSITE" id="PS00463">
    <property type="entry name" value="ZN2_CY6_FUNGAL_1"/>
    <property type="match status" value="1"/>
</dbReference>
<comment type="caution">
    <text evidence="8">The sequence shown here is derived from an EMBL/GenBank/DDBJ whole genome shotgun (WGS) entry which is preliminary data.</text>
</comment>
<dbReference type="SMART" id="SM00066">
    <property type="entry name" value="GAL4"/>
    <property type="match status" value="1"/>
</dbReference>
<evidence type="ECO:0000256" key="5">
    <source>
        <dbReference type="ARBA" id="ARBA00023163"/>
    </source>
</evidence>
<gene>
    <name evidence="8" type="ORF">IFR04_002629</name>
</gene>
<dbReference type="InterPro" id="IPR036864">
    <property type="entry name" value="Zn2-C6_fun-type_DNA-bd_sf"/>
</dbReference>
<evidence type="ECO:0000259" key="7">
    <source>
        <dbReference type="PROSITE" id="PS50048"/>
    </source>
</evidence>
<evidence type="ECO:0000256" key="4">
    <source>
        <dbReference type="ARBA" id="ARBA00023125"/>
    </source>
</evidence>